<accession>K2K2L1</accession>
<proteinExistence type="predicted"/>
<evidence type="ECO:0000313" key="1">
    <source>
        <dbReference type="EMBL" id="EKE80917.1"/>
    </source>
</evidence>
<protein>
    <recommendedName>
        <fullName evidence="3">Lipoprotein</fullName>
    </recommendedName>
</protein>
<dbReference type="AlphaFoldDB" id="K2K2L1"/>
<reference evidence="1 2" key="1">
    <citation type="journal article" date="2012" name="J. Bacteriol.">
        <title>Genome Sequence of Idiomarina xiamenensis Type Strain 10-D-4.</title>
        <authorList>
            <person name="Lai Q."/>
            <person name="Wang L."/>
            <person name="Wang W."/>
            <person name="Shao Z."/>
        </authorList>
    </citation>
    <scope>NUCLEOTIDE SEQUENCE [LARGE SCALE GENOMIC DNA]</scope>
    <source>
        <strain evidence="1 2">10-D-4</strain>
    </source>
</reference>
<dbReference type="Proteomes" id="UP000014115">
    <property type="component" value="Unassembled WGS sequence"/>
</dbReference>
<evidence type="ECO:0000313" key="2">
    <source>
        <dbReference type="Proteomes" id="UP000014115"/>
    </source>
</evidence>
<dbReference type="PROSITE" id="PS51257">
    <property type="entry name" value="PROKAR_LIPOPROTEIN"/>
    <property type="match status" value="1"/>
</dbReference>
<dbReference type="OrthoDB" id="6402803at2"/>
<keyword evidence="2" id="KW-1185">Reference proteome</keyword>
<dbReference type="RefSeq" id="WP_008489555.1">
    <property type="nucleotide sequence ID" value="NZ_AMRG01000014.1"/>
</dbReference>
<dbReference type="EMBL" id="AMRG01000014">
    <property type="protein sequence ID" value="EKE80917.1"/>
    <property type="molecule type" value="Genomic_DNA"/>
</dbReference>
<sequence length="107" mass="11550">MKTMITAAGLLAATGLMSGCSGMQEEDGERMVNDVKLMRHIEKTADWGGPNRVIWVNPPQIRETMVMSFDFSKKDASEDEQVDAEEAVNAVVDDGQQPLPAAPSAAI</sequence>
<dbReference type="PATRIC" id="fig|740709.3.peg.2228"/>
<gene>
    <name evidence="1" type="ORF">A10D4_11034</name>
</gene>
<organism evidence="1 2">
    <name type="scientific">Idiomarina xiamenensis 10-D-4</name>
    <dbReference type="NCBI Taxonomy" id="740709"/>
    <lineage>
        <taxon>Bacteria</taxon>
        <taxon>Pseudomonadati</taxon>
        <taxon>Pseudomonadota</taxon>
        <taxon>Gammaproteobacteria</taxon>
        <taxon>Alteromonadales</taxon>
        <taxon>Idiomarinaceae</taxon>
        <taxon>Idiomarina</taxon>
    </lineage>
</organism>
<evidence type="ECO:0008006" key="3">
    <source>
        <dbReference type="Google" id="ProtNLM"/>
    </source>
</evidence>
<name>K2K2L1_9GAMM</name>
<comment type="caution">
    <text evidence="1">The sequence shown here is derived from an EMBL/GenBank/DDBJ whole genome shotgun (WGS) entry which is preliminary data.</text>
</comment>